<comment type="caution">
    <text evidence="3">The sequence shown here is derived from an EMBL/GenBank/DDBJ whole genome shotgun (WGS) entry which is preliminary data.</text>
</comment>
<dbReference type="PROSITE" id="PS51257">
    <property type="entry name" value="PROKAR_LIPOPROTEIN"/>
    <property type="match status" value="1"/>
</dbReference>
<evidence type="ECO:0000313" key="3">
    <source>
        <dbReference type="EMBL" id="KAJ9170441.1"/>
    </source>
</evidence>
<feature type="region of interest" description="Disordered" evidence="1">
    <location>
        <begin position="303"/>
        <end position="345"/>
    </location>
</feature>
<proteinExistence type="predicted"/>
<feature type="transmembrane region" description="Helical" evidence="2">
    <location>
        <begin position="548"/>
        <end position="566"/>
    </location>
</feature>
<keyword evidence="2" id="KW-0812">Transmembrane</keyword>
<gene>
    <name evidence="3" type="ORF">P3X46_018547</name>
</gene>
<keyword evidence="4" id="KW-1185">Reference proteome</keyword>
<feature type="compositionally biased region" description="Basic and acidic residues" evidence="1">
    <location>
        <begin position="303"/>
        <end position="313"/>
    </location>
</feature>
<evidence type="ECO:0000313" key="4">
    <source>
        <dbReference type="Proteomes" id="UP001174677"/>
    </source>
</evidence>
<name>A0ABQ9LR06_HEVBR</name>
<dbReference type="Proteomes" id="UP001174677">
    <property type="component" value="Chromosome 10"/>
</dbReference>
<feature type="region of interest" description="Disordered" evidence="1">
    <location>
        <begin position="231"/>
        <end position="289"/>
    </location>
</feature>
<feature type="region of interest" description="Disordered" evidence="1">
    <location>
        <begin position="358"/>
        <end position="379"/>
    </location>
</feature>
<feature type="compositionally biased region" description="Basic and acidic residues" evidence="1">
    <location>
        <begin position="234"/>
        <end position="246"/>
    </location>
</feature>
<reference evidence="3 4" key="1">
    <citation type="journal article" date="2023" name="Plant Biotechnol. J.">
        <title>Chromosome-level wild Hevea brasiliensis genome provides new tools for genomic-assisted breeding and valuable loci to elevate rubber yield.</title>
        <authorList>
            <person name="Cheng H."/>
            <person name="Song X."/>
            <person name="Hu Y."/>
            <person name="Wu T."/>
            <person name="Yang Q."/>
            <person name="An Z."/>
            <person name="Feng S."/>
            <person name="Deng Z."/>
            <person name="Wu W."/>
            <person name="Zeng X."/>
            <person name="Tu M."/>
            <person name="Wang X."/>
            <person name="Huang H."/>
        </authorList>
    </citation>
    <scope>NUCLEOTIDE SEQUENCE [LARGE SCALE GENOMIC DNA]</scope>
    <source>
        <strain evidence="3">MT/VB/25A 57/8</strain>
    </source>
</reference>
<dbReference type="InterPro" id="IPR004158">
    <property type="entry name" value="DUF247_pln"/>
</dbReference>
<evidence type="ECO:0000256" key="1">
    <source>
        <dbReference type="SAM" id="MobiDB-lite"/>
    </source>
</evidence>
<dbReference type="PANTHER" id="PTHR31170">
    <property type="entry name" value="BNAC04G53230D PROTEIN"/>
    <property type="match status" value="1"/>
</dbReference>
<dbReference type="Pfam" id="PF03140">
    <property type="entry name" value="DUF247"/>
    <property type="match status" value="2"/>
</dbReference>
<organism evidence="3 4">
    <name type="scientific">Hevea brasiliensis</name>
    <name type="common">Para rubber tree</name>
    <name type="synonym">Siphonia brasiliensis</name>
    <dbReference type="NCBI Taxonomy" id="3981"/>
    <lineage>
        <taxon>Eukaryota</taxon>
        <taxon>Viridiplantae</taxon>
        <taxon>Streptophyta</taxon>
        <taxon>Embryophyta</taxon>
        <taxon>Tracheophyta</taxon>
        <taxon>Spermatophyta</taxon>
        <taxon>Magnoliopsida</taxon>
        <taxon>eudicotyledons</taxon>
        <taxon>Gunneridae</taxon>
        <taxon>Pentapetalae</taxon>
        <taxon>rosids</taxon>
        <taxon>fabids</taxon>
        <taxon>Malpighiales</taxon>
        <taxon>Euphorbiaceae</taxon>
        <taxon>Crotonoideae</taxon>
        <taxon>Micrandreae</taxon>
        <taxon>Hevea</taxon>
    </lineage>
</organism>
<protein>
    <submittedName>
        <fullName evidence="3">Uncharacterized protein</fullName>
    </submittedName>
</protein>
<keyword evidence="2" id="KW-0472">Membrane</keyword>
<accession>A0ABQ9LR06</accession>
<dbReference type="PANTHER" id="PTHR31170:SF24">
    <property type="match status" value="1"/>
</dbReference>
<sequence>MKVRKMSGHYHGSASCNDEDISRRCIYKVPEPLRKVKEEAYAPQLVSIGPLRRNNIDQYKSLEKIKEEYVEAFLNDKNNNGDQQTFLDIIKNRKNEIKECYEDLDLDDDDDELVKIFLEDSIFIIELFIRDHWEEKYAKDFIVSTPWRRNVIKQDLILLENQIPYFILEDLYNHAYQGQPLYPPFLNLTESYFSNYIEVPKEEQIEVSRDCWSCLYCFWFTQCSRSVESGQNQQEKESSQNQEENKNPQPMHFTDLSRCYRSQKHPSSAKNQQEKESSSQNLEGENPKPLHFTDLIRYYRSQKHPENQPKEESSQNQQETGQSGQNQREMEESGQNQQEKKIPQPMRFTDLIRCYRSQKHPSSAKKQEPNSEPPPQHCIELGKYCRQSPKSNKKNARYLVSATKLHEAGVTFKASEDKDAWPLGITLEGGVLSMPTLKVSDSTERLYRNLMAFEQCHYPTEAYICNYIRFIDELINTEDDVDLLIEKGVLVNSLGNNEKVANLFNDLNSGIVRANFCYETIFQRLNDHYGTCWYRAVATLRHAYFTNFWRGSGTVFAFILLILTLIQSIRSLMEIF</sequence>
<keyword evidence="2" id="KW-1133">Transmembrane helix</keyword>
<evidence type="ECO:0000256" key="2">
    <source>
        <dbReference type="SAM" id="Phobius"/>
    </source>
</evidence>
<feature type="compositionally biased region" description="Polar residues" evidence="1">
    <location>
        <begin position="314"/>
        <end position="337"/>
    </location>
</feature>
<dbReference type="EMBL" id="JARPOI010000010">
    <property type="protein sequence ID" value="KAJ9170441.1"/>
    <property type="molecule type" value="Genomic_DNA"/>
</dbReference>